<keyword evidence="13" id="KW-0030">Aminoacyl-tRNA synthetase</keyword>
<dbReference type="GO" id="GO:0000049">
    <property type="term" value="F:tRNA binding"/>
    <property type="evidence" value="ECO:0007669"/>
    <property type="project" value="InterPro"/>
</dbReference>
<dbReference type="FunFam" id="3.40.50.620:FF:000063">
    <property type="entry name" value="Isoleucine--tRNA ligase"/>
    <property type="match status" value="1"/>
</dbReference>
<evidence type="ECO:0000256" key="4">
    <source>
        <dbReference type="ARBA" id="ARBA00011245"/>
    </source>
</evidence>
<evidence type="ECO:0000256" key="10">
    <source>
        <dbReference type="ARBA" id="ARBA00022833"/>
    </source>
</evidence>
<dbReference type="InterPro" id="IPR023586">
    <property type="entry name" value="Ile-tRNA-ligase_type2"/>
</dbReference>
<evidence type="ECO:0000256" key="9">
    <source>
        <dbReference type="ARBA" id="ARBA00022741"/>
    </source>
</evidence>
<dbReference type="Pfam" id="PF00133">
    <property type="entry name" value="tRNA-synt_1"/>
    <property type="match status" value="2"/>
</dbReference>
<protein>
    <recommendedName>
        <fullName evidence="5">isoleucine--tRNA ligase</fullName>
        <ecNumber evidence="5">6.1.1.5</ecNumber>
    </recommendedName>
</protein>
<feature type="active site" description="Proton donor/acceptor" evidence="16">
    <location>
        <position position="532"/>
    </location>
</feature>
<evidence type="ECO:0000256" key="12">
    <source>
        <dbReference type="ARBA" id="ARBA00022917"/>
    </source>
</evidence>
<evidence type="ECO:0000256" key="2">
    <source>
        <dbReference type="ARBA" id="ARBA00004496"/>
    </source>
</evidence>
<evidence type="ECO:0000256" key="11">
    <source>
        <dbReference type="ARBA" id="ARBA00022840"/>
    </source>
</evidence>
<keyword evidence="8" id="KW-0479">Metal-binding</keyword>
<dbReference type="Gene3D" id="3.40.50.620">
    <property type="entry name" value="HUPs"/>
    <property type="match status" value="2"/>
</dbReference>
<proteinExistence type="inferred from homology"/>
<dbReference type="CDD" id="cd07961">
    <property type="entry name" value="Anticodon_Ia_Ile_ABEc"/>
    <property type="match status" value="1"/>
</dbReference>
<dbReference type="InterPro" id="IPR013078">
    <property type="entry name" value="His_Pase_superF_clade-1"/>
</dbReference>
<comment type="caution">
    <text evidence="20">The sequence shown here is derived from an EMBL/GenBank/DDBJ whole genome shotgun (WGS) entry which is preliminary data.</text>
</comment>
<dbReference type="Proteomes" id="UP000178529">
    <property type="component" value="Unassembled WGS sequence"/>
</dbReference>
<comment type="catalytic activity">
    <reaction evidence="15">
        <text>tRNA(Ile) + L-isoleucine + ATP = L-isoleucyl-tRNA(Ile) + AMP + diphosphate</text>
        <dbReference type="Rhea" id="RHEA:11060"/>
        <dbReference type="Rhea" id="RHEA-COMP:9666"/>
        <dbReference type="Rhea" id="RHEA-COMP:9695"/>
        <dbReference type="ChEBI" id="CHEBI:30616"/>
        <dbReference type="ChEBI" id="CHEBI:33019"/>
        <dbReference type="ChEBI" id="CHEBI:58045"/>
        <dbReference type="ChEBI" id="CHEBI:78442"/>
        <dbReference type="ChEBI" id="CHEBI:78528"/>
        <dbReference type="ChEBI" id="CHEBI:456215"/>
        <dbReference type="EC" id="6.1.1.5"/>
    </reaction>
</comment>
<keyword evidence="6" id="KW-0963">Cytoplasm</keyword>
<dbReference type="Pfam" id="PF00300">
    <property type="entry name" value="His_Phos_1"/>
    <property type="match status" value="1"/>
</dbReference>
<feature type="binding site" evidence="17">
    <location>
        <position position="508"/>
    </location>
    <ligand>
        <name>substrate</name>
    </ligand>
</feature>
<dbReference type="Gene3D" id="3.40.50.1240">
    <property type="entry name" value="Phosphoglycerate mutase-like"/>
    <property type="match status" value="1"/>
</dbReference>
<dbReference type="SUPFAM" id="SSF47323">
    <property type="entry name" value="Anticodon-binding domain of a subclass of class I aminoacyl-tRNA synthetases"/>
    <property type="match status" value="1"/>
</dbReference>
<comment type="function">
    <text evidence="14">Catalyzes the attachment of isoleucine to tRNA(Ile). As IleRS can inadvertently accommodate and process structurally similar amino acids such as valine, to avoid such errors it has two additional distinct tRNA(Ile)-dependent editing activities. One activity is designated as 'pretransfer' editing and involves the hydrolysis of activated Val-AMP. The other activity is designated 'posttransfer' editing and involves deacylation of mischarged Val-tRNA(Ile).</text>
</comment>
<dbReference type="Pfam" id="PF08264">
    <property type="entry name" value="Anticodon_1"/>
    <property type="match status" value="1"/>
</dbReference>
<comment type="subcellular location">
    <subcellularLocation>
        <location evidence="2">Cytoplasm</location>
    </subcellularLocation>
</comment>
<dbReference type="InterPro" id="IPR033709">
    <property type="entry name" value="Anticodon_Ile_ABEc"/>
</dbReference>
<evidence type="ECO:0000313" key="20">
    <source>
        <dbReference type="EMBL" id="OHA68628.1"/>
    </source>
</evidence>
<evidence type="ECO:0000256" key="3">
    <source>
        <dbReference type="ARBA" id="ARBA00007078"/>
    </source>
</evidence>
<evidence type="ECO:0000313" key="21">
    <source>
        <dbReference type="Proteomes" id="UP000178529"/>
    </source>
</evidence>
<feature type="domain" description="Methionyl/Valyl/Leucyl/Isoleucyl-tRNA synthetase anticodon-binding" evidence="19">
    <location>
        <begin position="843"/>
        <end position="987"/>
    </location>
</feature>
<dbReference type="GO" id="GO:0005737">
    <property type="term" value="C:cytoplasm"/>
    <property type="evidence" value="ECO:0007669"/>
    <property type="project" value="UniProtKB-SubCell"/>
</dbReference>
<dbReference type="AlphaFoldDB" id="A0A1G2R7U1"/>
<evidence type="ECO:0000256" key="8">
    <source>
        <dbReference type="ARBA" id="ARBA00022723"/>
    </source>
</evidence>
<dbReference type="EMBL" id="MHTY01000020">
    <property type="protein sequence ID" value="OHA68628.1"/>
    <property type="molecule type" value="Genomic_DNA"/>
</dbReference>
<dbReference type="SUPFAM" id="SSF50677">
    <property type="entry name" value="ValRS/IleRS/LeuRS editing domain"/>
    <property type="match status" value="1"/>
</dbReference>
<dbReference type="SMART" id="SM00855">
    <property type="entry name" value="PGAM"/>
    <property type="match status" value="1"/>
</dbReference>
<dbReference type="PANTHER" id="PTHR42780:SF1">
    <property type="entry name" value="ISOLEUCINE--TRNA LIGASE, CYTOPLASMIC"/>
    <property type="match status" value="1"/>
</dbReference>
<organism evidence="20 21">
    <name type="scientific">Candidatus Wildermuthbacteria bacterium RIFCSPHIGHO2_02_FULL_48_16</name>
    <dbReference type="NCBI Taxonomy" id="1802453"/>
    <lineage>
        <taxon>Bacteria</taxon>
        <taxon>Candidatus Wildermuthiibacteriota</taxon>
    </lineage>
</organism>
<evidence type="ECO:0000256" key="1">
    <source>
        <dbReference type="ARBA" id="ARBA00001947"/>
    </source>
</evidence>
<reference evidence="20 21" key="1">
    <citation type="journal article" date="2016" name="Nat. Commun.">
        <title>Thousands of microbial genomes shed light on interconnected biogeochemical processes in an aquifer system.</title>
        <authorList>
            <person name="Anantharaman K."/>
            <person name="Brown C.T."/>
            <person name="Hug L.A."/>
            <person name="Sharon I."/>
            <person name="Castelle C.J."/>
            <person name="Probst A.J."/>
            <person name="Thomas B.C."/>
            <person name="Singh A."/>
            <person name="Wilkins M.J."/>
            <person name="Karaoz U."/>
            <person name="Brodie E.L."/>
            <person name="Williams K.H."/>
            <person name="Hubbard S.S."/>
            <person name="Banfield J.F."/>
        </authorList>
    </citation>
    <scope>NUCLEOTIDE SEQUENCE [LARGE SCALE GENOMIC DNA]</scope>
</reference>
<dbReference type="InterPro" id="IPR013155">
    <property type="entry name" value="M/V/L/I-tRNA-synth_anticd-bd"/>
</dbReference>
<dbReference type="InterPro" id="IPR014729">
    <property type="entry name" value="Rossmann-like_a/b/a_fold"/>
</dbReference>
<dbReference type="GO" id="GO:0002161">
    <property type="term" value="F:aminoacyl-tRNA deacylase activity"/>
    <property type="evidence" value="ECO:0007669"/>
    <property type="project" value="InterPro"/>
</dbReference>
<evidence type="ECO:0000256" key="7">
    <source>
        <dbReference type="ARBA" id="ARBA00022598"/>
    </source>
</evidence>
<dbReference type="Gene3D" id="1.10.730.10">
    <property type="entry name" value="Isoleucyl-tRNA Synthetase, Domain 1"/>
    <property type="match status" value="1"/>
</dbReference>
<dbReference type="GO" id="GO:0046872">
    <property type="term" value="F:metal ion binding"/>
    <property type="evidence" value="ECO:0007669"/>
    <property type="project" value="UniProtKB-KW"/>
</dbReference>
<dbReference type="CDD" id="cd07067">
    <property type="entry name" value="HP_PGM_like"/>
    <property type="match status" value="1"/>
</dbReference>
<evidence type="ECO:0000256" key="6">
    <source>
        <dbReference type="ARBA" id="ARBA00022490"/>
    </source>
</evidence>
<comment type="similarity">
    <text evidence="3">Belongs to the class-I aminoacyl-tRNA synthetase family. IleS type 2 subfamily.</text>
</comment>
<dbReference type="InterPro" id="IPR029033">
    <property type="entry name" value="His_PPase_superfam"/>
</dbReference>
<dbReference type="InterPro" id="IPR009080">
    <property type="entry name" value="tRNAsynth_Ia_anticodon-bd"/>
</dbReference>
<dbReference type="Pfam" id="PF19302">
    <property type="entry name" value="DUF5915"/>
    <property type="match status" value="1"/>
</dbReference>
<keyword evidence="12" id="KW-0648">Protein biosynthesis</keyword>
<keyword evidence="11" id="KW-0067">ATP-binding</keyword>
<evidence type="ECO:0000256" key="5">
    <source>
        <dbReference type="ARBA" id="ARBA00013165"/>
    </source>
</evidence>
<dbReference type="PRINTS" id="PR00984">
    <property type="entry name" value="TRNASYNTHILE"/>
</dbReference>
<dbReference type="PANTHER" id="PTHR42780">
    <property type="entry name" value="SOLEUCYL-TRNA SYNTHETASE"/>
    <property type="match status" value="1"/>
</dbReference>
<dbReference type="InterPro" id="IPR009008">
    <property type="entry name" value="Val/Leu/Ile-tRNA-synth_edit"/>
</dbReference>
<evidence type="ECO:0000256" key="14">
    <source>
        <dbReference type="ARBA" id="ARBA00025217"/>
    </source>
</evidence>
<dbReference type="InterPro" id="IPR002301">
    <property type="entry name" value="Ile-tRNA-ligase"/>
</dbReference>
<evidence type="ECO:0000259" key="19">
    <source>
        <dbReference type="Pfam" id="PF08264"/>
    </source>
</evidence>
<keyword evidence="9" id="KW-0547">Nucleotide-binding</keyword>
<feature type="active site" description="Tele-phosphohistidine intermediate" evidence="16">
    <location>
        <position position="456"/>
    </location>
</feature>
<feature type="domain" description="Aminoacyl-tRNA synthetase class Ia" evidence="18">
    <location>
        <begin position="2"/>
        <end position="451"/>
    </location>
</feature>
<dbReference type="GO" id="GO:0004822">
    <property type="term" value="F:isoleucine-tRNA ligase activity"/>
    <property type="evidence" value="ECO:0007669"/>
    <property type="project" value="UniProtKB-EC"/>
</dbReference>
<name>A0A1G2R7U1_9BACT</name>
<gene>
    <name evidence="20" type="ORF">A3J68_02220</name>
</gene>
<dbReference type="SUPFAM" id="SSF52374">
    <property type="entry name" value="Nucleotidylyl transferase"/>
    <property type="match status" value="1"/>
</dbReference>
<evidence type="ECO:0000256" key="17">
    <source>
        <dbReference type="PIRSR" id="PIRSR613078-2"/>
    </source>
</evidence>
<comment type="cofactor">
    <cofactor evidence="1">
        <name>Zn(2+)</name>
        <dbReference type="ChEBI" id="CHEBI:29105"/>
    </cofactor>
</comment>
<evidence type="ECO:0000259" key="18">
    <source>
        <dbReference type="Pfam" id="PF00133"/>
    </source>
</evidence>
<dbReference type="GO" id="GO:0005524">
    <property type="term" value="F:ATP binding"/>
    <property type="evidence" value="ECO:0007669"/>
    <property type="project" value="UniProtKB-KW"/>
</dbReference>
<accession>A0A1G2R7U1</accession>
<feature type="domain" description="Aminoacyl-tRNA synthetase class Ia" evidence="18">
    <location>
        <begin position="649"/>
        <end position="789"/>
    </location>
</feature>
<dbReference type="GO" id="GO:0006428">
    <property type="term" value="P:isoleucyl-tRNA aminoacylation"/>
    <property type="evidence" value="ECO:0007669"/>
    <property type="project" value="InterPro"/>
</dbReference>
<feature type="non-terminal residue" evidence="20">
    <location>
        <position position="1"/>
    </location>
</feature>
<dbReference type="EC" id="6.1.1.5" evidence="5"/>
<dbReference type="InterPro" id="IPR002300">
    <property type="entry name" value="aa-tRNA-synth_Ia"/>
</dbReference>
<keyword evidence="10" id="KW-0862">Zinc</keyword>
<evidence type="ECO:0000256" key="16">
    <source>
        <dbReference type="PIRSR" id="PIRSR613078-1"/>
    </source>
</evidence>
<keyword evidence="7 20" id="KW-0436">Ligase</keyword>
<evidence type="ECO:0000256" key="15">
    <source>
        <dbReference type="ARBA" id="ARBA00048359"/>
    </source>
</evidence>
<dbReference type="Gene3D" id="3.90.740.10">
    <property type="entry name" value="Valyl/Leucyl/Isoleucyl-tRNA synthetase, editing domain"/>
    <property type="match status" value="1"/>
</dbReference>
<dbReference type="SUPFAM" id="SSF53254">
    <property type="entry name" value="Phosphoglycerate mutase-like"/>
    <property type="match status" value="1"/>
</dbReference>
<sequence>VFFEGPPTANGMPGIHHVLGRSFKDIILRYKTMRGFLVNRKGGWDTHGLPVELQVEKELGLKSKKDIEQYGIAAFNKKCKESVWKYKGDWEKLTERMGFWIDLKNPYITYENSYIETLWQIIKTFWQKKLLYKDYKVVAYCPRCGTPLSSHEMAQGYKTVKERSVYVKFKVEKSKIKAPENTYFLAWTTTPWTLPGNVALAVHPKIIYSLAQVGSEHFILAKDLAVKILGEHKVIKTFLGSELVGSSYVPLFKFGTGEKGKKIWEVVPANFVSVKEGTGIVHTAVAYGQDDFELGKKENLAMLHLVDERGKFKAEVIPWKGMFVKDADPLIIEDLKQKGLLLKEELYEHEYPFCWRCSTPLLYYAKEGWFVNMQKVKKEILKNNDSINWIPAHMKKGRMGEWLKELKDWAFSRERYWGTPLPVWQCKKCSNTEVVGSLKELLSQSFSQNTYTLLRHGHSERQVLDVMSSWPEKKALPLTEKGVKQIEEAAKELKKKKIDLIFSSDLLRTKQTAEIVGKALGVTPIFEERLREWNVGVLNGKPLTDLGEVWGKLNETSEEHYMRRFVEPLPEGESYSQVQKRVYEFLQDVEKKYKGKNVLIVSHELPLTLLETTVRGFTRKDINHFRQEEKKYLEPAEWRQIPFATLPLNETMELDFHRPYIDAVKFYCKKCKTGNMERVKDVVDVWFDSGAMPFAQNHWMGGVKPKEFPADYIVEGIDQTRGWFYTLLAVSTLLGFKAPFKNVISFNHVLDAKGEKMSKSKGNVVNPWDMIQKYGIDAVRWYFYTANNPGDPKLFAEKDIQQTMRSFFLIFWNCFVFYNTYKARPKRSLGRHPKLRLGRNILDQWVRSRLCGVTEEVTKKLDAYDVTGAARALQDFVVNDLSLWYIRRSRTRAKEAAATLRFVLCEVSKLSAPFIPFLAEHIFKSLGEKGSPSTSLRASVHLADWPKALKSSRSVKIEQEMAEARVLVAKALAERAKAGIKVRQPLQELKIKTPALPAGRQKQKLREEILNLVKDEVNVKEIVFDAKLKQEVELDTKITPELKEEGMLREITRAVQGMRKDAGFVPSQKIALRYEGDQELVSLLLKHKIALQETLGIKAMEQGIPESQNKKQLAFEEKSLWLSITELKQSS</sequence>
<comment type="subunit">
    <text evidence="4">Monomer.</text>
</comment>
<evidence type="ECO:0000256" key="13">
    <source>
        <dbReference type="ARBA" id="ARBA00023146"/>
    </source>
</evidence>